<name>A0ABV6N1U8_9PSEU</name>
<organism evidence="1 2">
    <name type="scientific">Kutzneria chonburiensis</name>
    <dbReference type="NCBI Taxonomy" id="1483604"/>
    <lineage>
        <taxon>Bacteria</taxon>
        <taxon>Bacillati</taxon>
        <taxon>Actinomycetota</taxon>
        <taxon>Actinomycetes</taxon>
        <taxon>Pseudonocardiales</taxon>
        <taxon>Pseudonocardiaceae</taxon>
        <taxon>Kutzneria</taxon>
    </lineage>
</organism>
<keyword evidence="2" id="KW-1185">Reference proteome</keyword>
<accession>A0ABV6N1U8</accession>
<protein>
    <submittedName>
        <fullName evidence="1">Uncharacterized protein</fullName>
    </submittedName>
</protein>
<dbReference type="Proteomes" id="UP001589810">
    <property type="component" value="Unassembled WGS sequence"/>
</dbReference>
<comment type="caution">
    <text evidence="1">The sequence shown here is derived from an EMBL/GenBank/DDBJ whole genome shotgun (WGS) entry which is preliminary data.</text>
</comment>
<sequence>MGDMELFGDVVEFGEVLGVDHGVTAERVAEVLGEHFADVGKATLRQDFGLVEFYWQRRSGGRGWWGGHFTVQVHRLTYGRARDRRRTVGEAVMARYGRKYRKVLTFDALKAELDRRKVRLVEGDYGNLPYVKRYWQPESEIDVLVNADADYAGDIGRVLKICSNSCGGWGEAANRDQVKALVGMGETERERWLGKRDGEELRDVWQCARGRAWGSGERRRSEWIGLYVWAMRAGRERGLVTAGEEARTTGGLIAAVADQFPAEFEELAQMLPAVDDVARACLDQVVTPEPLRFADKRMVDVAVRLADWVRDPELARELEKWADVRSGATRM</sequence>
<reference evidence="1 2" key="1">
    <citation type="submission" date="2024-09" db="EMBL/GenBank/DDBJ databases">
        <authorList>
            <person name="Sun Q."/>
            <person name="Mori K."/>
        </authorList>
    </citation>
    <scope>NUCLEOTIDE SEQUENCE [LARGE SCALE GENOMIC DNA]</scope>
    <source>
        <strain evidence="1 2">TBRC 1432</strain>
    </source>
</reference>
<evidence type="ECO:0000313" key="2">
    <source>
        <dbReference type="Proteomes" id="UP001589810"/>
    </source>
</evidence>
<proteinExistence type="predicted"/>
<evidence type="ECO:0000313" key="1">
    <source>
        <dbReference type="EMBL" id="MFC0546550.1"/>
    </source>
</evidence>
<dbReference type="RefSeq" id="WP_273936789.1">
    <property type="nucleotide sequence ID" value="NZ_CP097263.1"/>
</dbReference>
<gene>
    <name evidence="1" type="ORF">ACFFH7_33905</name>
</gene>
<dbReference type="EMBL" id="JBHLUD010000013">
    <property type="protein sequence ID" value="MFC0546550.1"/>
    <property type="molecule type" value="Genomic_DNA"/>
</dbReference>